<sequence>MKYWYATGLLGVLAISGISGCGMILQEGQTSAEGVVVDSVTGQAVGPAQVRLYTRAKRGTSAVLTAADRWRDTDAHGRFAFSFEAKSEYEYVVRATSPRGESNYLTPPQLKGGRKNKGLRVPVDAPAWVRIHLRDEPPRTDAVNIVVGGFQQSFIIRPPKDTVIFRFVPPGDNVVGWQLNGGRTTPAEEHRIRYTVAGMDTARVQIRY</sequence>
<evidence type="ECO:0000313" key="2">
    <source>
        <dbReference type="Proteomes" id="UP000054223"/>
    </source>
</evidence>
<dbReference type="EMBL" id="LNAL01000008">
    <property type="protein sequence ID" value="KUG06835.1"/>
    <property type="molecule type" value="Genomic_DNA"/>
</dbReference>
<keyword evidence="2" id="KW-1185">Reference proteome</keyword>
<organism evidence="1 2">
    <name type="scientific">Solirubrum puertoriconensis</name>
    <dbReference type="NCBI Taxonomy" id="1751427"/>
    <lineage>
        <taxon>Bacteria</taxon>
        <taxon>Pseudomonadati</taxon>
        <taxon>Bacteroidota</taxon>
        <taxon>Cytophagia</taxon>
        <taxon>Cytophagales</taxon>
    </lineage>
</organism>
<accession>A0A9X0HJ33</accession>
<evidence type="ECO:0000313" key="1">
    <source>
        <dbReference type="EMBL" id="KUG06835.1"/>
    </source>
</evidence>
<gene>
    <name evidence="1" type="ORF">ASU33_05780</name>
</gene>
<dbReference type="Proteomes" id="UP000054223">
    <property type="component" value="Unassembled WGS sequence"/>
</dbReference>
<dbReference type="PROSITE" id="PS51257">
    <property type="entry name" value="PROKAR_LIPOPROTEIN"/>
    <property type="match status" value="1"/>
</dbReference>
<protein>
    <submittedName>
        <fullName evidence="1">Uncharacterized protein</fullName>
    </submittedName>
</protein>
<dbReference type="AlphaFoldDB" id="A0A9X0HJ33"/>
<reference evidence="1 2" key="1">
    <citation type="submission" date="2015-11" db="EMBL/GenBank/DDBJ databases">
        <title>Solirubrum puertoriconensis gen. nov. an environmental bacteria isolated in Puerto Rico.</title>
        <authorList>
            <person name="Cuebas-Irizarry M.F."/>
            <person name="Montalvo-Rodriguez R."/>
        </authorList>
    </citation>
    <scope>NUCLEOTIDE SEQUENCE [LARGE SCALE GENOMIC DNA]</scope>
    <source>
        <strain evidence="1 2">MC1A</strain>
    </source>
</reference>
<proteinExistence type="predicted"/>
<comment type="caution">
    <text evidence="1">The sequence shown here is derived from an EMBL/GenBank/DDBJ whole genome shotgun (WGS) entry which is preliminary data.</text>
</comment>
<name>A0A9X0HJ33_SOLP1</name>